<proteinExistence type="predicted"/>
<feature type="compositionally biased region" description="Low complexity" evidence="1">
    <location>
        <begin position="702"/>
        <end position="713"/>
    </location>
</feature>
<evidence type="ECO:0000259" key="2">
    <source>
        <dbReference type="Pfam" id="PF22936"/>
    </source>
</evidence>
<dbReference type="PANTHER" id="PTHR11439">
    <property type="entry name" value="GAG-POL-RELATED RETROTRANSPOSON"/>
    <property type="match status" value="1"/>
</dbReference>
<name>A0A6L2MRU3_TANCI</name>
<feature type="compositionally biased region" description="Low complexity" evidence="1">
    <location>
        <begin position="344"/>
        <end position="361"/>
    </location>
</feature>
<dbReference type="Pfam" id="PF22936">
    <property type="entry name" value="Pol_BBD"/>
    <property type="match status" value="1"/>
</dbReference>
<evidence type="ECO:0000256" key="1">
    <source>
        <dbReference type="SAM" id="MobiDB-lite"/>
    </source>
</evidence>
<evidence type="ECO:0000313" key="3">
    <source>
        <dbReference type="EMBL" id="GEU75402.1"/>
    </source>
</evidence>
<gene>
    <name evidence="3" type="ORF">Tci_047380</name>
</gene>
<reference evidence="3" key="1">
    <citation type="journal article" date="2019" name="Sci. Rep.">
        <title>Draft genome of Tanacetum cinerariifolium, the natural source of mosquito coil.</title>
        <authorList>
            <person name="Yamashiro T."/>
            <person name="Shiraishi A."/>
            <person name="Satake H."/>
            <person name="Nakayama K."/>
        </authorList>
    </citation>
    <scope>NUCLEOTIDE SEQUENCE</scope>
</reference>
<feature type="region of interest" description="Disordered" evidence="1">
    <location>
        <begin position="702"/>
        <end position="730"/>
    </location>
</feature>
<organism evidence="3">
    <name type="scientific">Tanacetum cinerariifolium</name>
    <name type="common">Dalmatian daisy</name>
    <name type="synonym">Chrysanthemum cinerariifolium</name>
    <dbReference type="NCBI Taxonomy" id="118510"/>
    <lineage>
        <taxon>Eukaryota</taxon>
        <taxon>Viridiplantae</taxon>
        <taxon>Streptophyta</taxon>
        <taxon>Embryophyta</taxon>
        <taxon>Tracheophyta</taxon>
        <taxon>Spermatophyta</taxon>
        <taxon>Magnoliopsida</taxon>
        <taxon>eudicotyledons</taxon>
        <taxon>Gunneridae</taxon>
        <taxon>Pentapetalae</taxon>
        <taxon>asterids</taxon>
        <taxon>campanulids</taxon>
        <taxon>Asterales</taxon>
        <taxon>Asteraceae</taxon>
        <taxon>Asteroideae</taxon>
        <taxon>Anthemideae</taxon>
        <taxon>Anthemidinae</taxon>
        <taxon>Tanacetum</taxon>
    </lineage>
</organism>
<dbReference type="PANTHER" id="PTHR11439:SF463">
    <property type="entry name" value="REVERSE TRANSCRIPTASE TY1_COPIA-TYPE DOMAIN-CONTAINING PROTEIN"/>
    <property type="match status" value="1"/>
</dbReference>
<dbReference type="AlphaFoldDB" id="A0A6L2MRU3"/>
<sequence length="1069" mass="120819">MDNKSVNDTLTAELERYKEQVKVLKEGQNVEVKSRDNFLDSYKQNAEIDRLTHTLSEQLQEKGSLMKLVDVLKNDFTKEESKNIDREIALEKKIKHLDNIVYKRDQSAQTVHMLTKPMFFYDHSTKQALGYQNPFYLKKAQQLEPKLYDGNAIKNTCAIVIPDSKETLMLAEESHSKIIVKQQDPMVLEKKVNTTPVDYDALNRFSQDFEKRFVLQTELSTEQAFWSQNSMNSSDPNLFKRPTKGGVLKELPKVGMEQAVILKEVVEQGKSQNPLNNSLDHACKFSKRIQELLIIIRQTYRCINNLSDKLVVVTLMNKAKRVRFTKPVNTASSSNLVSNKHALSSKGVTSSTSASGSQPSGNTKKDKIQRPPSSTQKNKVAAHLRTVKSSLKNKNYTVEPKGTTILQHSKLNANSNLITAITEVLLGPQFDLETGTPKHVVTLVYSRKPRKSKTTDPVSKSKAVQIVLWYLDFGCSKHIIRDRSQLTNFVNKFLGTVKFRNDHVAKIMGYGNYQIGTFTILRVYYKEGLAYNLFSVRKFCDLNLEVAFRQHTYFIRNLKGVNLLTGSHENNLYTLSLGDMIASSPICHLSKASKTKSWSWHRRPFVFCKCNGKSKKKPHKPKSEDTNQEKLYLLHMDLCRLMRVASVNGKKYIIVIVDDYSQFTWDLLFQPLFDETLTPLPTVDVPIPGVIALIAEVVAPEPAASTGSPSSTAVDQDAPSPSNSQNTLETQSHVISNDVEEDKYDLDVAHINKDLFVGIEESPKTPTFCDDPLHESLPEDSTSQGSSSSIRQTYTLFKSLIRETKDHHIANVIVDPTLFTRKEGNDLLLVQIYFDDIIFASTNTAMCNEFANSMTTKFNSDSVDIPLVEKRKLNEDLQGKPVNATLYCGMIGPLMYLTSSRPDLTCAEIGMSLTAYADADHAGCQDTRCSTSGSAQFLGDKLVSWSSKKENCTAILICPKLPSQKFKDPPFEEEILSFIRELGHTGEIKVLYDVNVNHMHQPWRSFAAIINKCLSGKTTALESLCLSHAQILWGMYHNKNVNYVYLLWEDLVFQVENQNSKKNNDMYYP</sequence>
<feature type="domain" description="Retrovirus-related Pol polyprotein from transposon TNT 1-94-like beta-barrel" evidence="2">
    <location>
        <begin position="469"/>
        <end position="540"/>
    </location>
</feature>
<comment type="caution">
    <text evidence="3">The sequence shown here is derived from an EMBL/GenBank/DDBJ whole genome shotgun (WGS) entry which is preliminary data.</text>
</comment>
<protein>
    <submittedName>
        <fullName evidence="3">Integrase, catalytic region, zinc finger, CCHC-type, peptidase aspartic, catalytic</fullName>
    </submittedName>
</protein>
<feature type="region of interest" description="Disordered" evidence="1">
    <location>
        <begin position="766"/>
        <end position="788"/>
    </location>
</feature>
<dbReference type="InterPro" id="IPR054722">
    <property type="entry name" value="PolX-like_BBD"/>
</dbReference>
<dbReference type="EMBL" id="BKCJ010007075">
    <property type="protein sequence ID" value="GEU75402.1"/>
    <property type="molecule type" value="Genomic_DNA"/>
</dbReference>
<accession>A0A6L2MRU3</accession>
<feature type="compositionally biased region" description="Polar residues" evidence="1">
    <location>
        <begin position="719"/>
        <end position="730"/>
    </location>
</feature>
<feature type="region of interest" description="Disordered" evidence="1">
    <location>
        <begin position="332"/>
        <end position="382"/>
    </location>
</feature>
<feature type="compositionally biased region" description="Polar residues" evidence="1">
    <location>
        <begin position="332"/>
        <end position="342"/>
    </location>
</feature>